<dbReference type="SMART" id="SM00226">
    <property type="entry name" value="LMWPc"/>
    <property type="match status" value="1"/>
</dbReference>
<dbReference type="PROSITE" id="PS50987">
    <property type="entry name" value="HTH_ARSR_2"/>
    <property type="match status" value="1"/>
</dbReference>
<feature type="domain" description="HTH arsR-type" evidence="2">
    <location>
        <begin position="1"/>
        <end position="94"/>
    </location>
</feature>
<comment type="caution">
    <text evidence="3">The sequence shown here is derived from an EMBL/GenBank/DDBJ whole genome shotgun (WGS) entry which is preliminary data.</text>
</comment>
<dbReference type="Gene3D" id="1.10.10.10">
    <property type="entry name" value="Winged helix-like DNA-binding domain superfamily/Winged helix DNA-binding domain"/>
    <property type="match status" value="1"/>
</dbReference>
<dbReference type="PANTHER" id="PTHR43428:SF1">
    <property type="entry name" value="ARSENATE REDUCTASE"/>
    <property type="match status" value="1"/>
</dbReference>
<dbReference type="InterPro" id="IPR001845">
    <property type="entry name" value="HTH_ArsR_DNA-bd_dom"/>
</dbReference>
<keyword evidence="4" id="KW-1185">Reference proteome</keyword>
<dbReference type="STRING" id="1685379.AVO45_06455"/>
<dbReference type="AlphaFoldDB" id="A0A0X3TYG2"/>
<dbReference type="Pfam" id="PF12840">
    <property type="entry name" value="HTH_20"/>
    <property type="match status" value="1"/>
</dbReference>
<proteinExistence type="predicted"/>
<reference evidence="4" key="1">
    <citation type="submission" date="2015-12" db="EMBL/GenBank/DDBJ databases">
        <authorList>
            <person name="Zhang G."/>
            <person name="Stingl U."/>
        </authorList>
    </citation>
    <scope>NUCLEOTIDE SEQUENCE [LARGE SCALE GENOMIC DNA]</scope>
    <source>
        <strain evidence="4">ZGT118</strain>
    </source>
</reference>
<evidence type="ECO:0000313" key="4">
    <source>
        <dbReference type="Proteomes" id="UP000053791"/>
    </source>
</evidence>
<dbReference type="CDD" id="cd16345">
    <property type="entry name" value="LMWP_ArsC"/>
    <property type="match status" value="1"/>
</dbReference>
<dbReference type="Pfam" id="PF01451">
    <property type="entry name" value="LMWPc"/>
    <property type="match status" value="1"/>
</dbReference>
<dbReference type="CDD" id="cd00090">
    <property type="entry name" value="HTH_ARSR"/>
    <property type="match status" value="1"/>
</dbReference>
<dbReference type="InterPro" id="IPR036196">
    <property type="entry name" value="Ptyr_pPase_sf"/>
</dbReference>
<gene>
    <name evidence="3" type="ORF">AVO45_06455</name>
</gene>
<dbReference type="RefSeq" id="WP_068346175.1">
    <property type="nucleotide sequence ID" value="NZ_LQBQ01000012.1"/>
</dbReference>
<dbReference type="SUPFAM" id="SSF52788">
    <property type="entry name" value="Phosphotyrosine protein phosphatases I"/>
    <property type="match status" value="1"/>
</dbReference>
<dbReference type="EMBL" id="LQBQ01000012">
    <property type="protein sequence ID" value="KUJ80672.1"/>
    <property type="molecule type" value="Genomic_DNA"/>
</dbReference>
<dbReference type="InterPro" id="IPR036390">
    <property type="entry name" value="WH_DNA-bd_sf"/>
</dbReference>
<dbReference type="PANTHER" id="PTHR43428">
    <property type="entry name" value="ARSENATE REDUCTASE"/>
    <property type="match status" value="1"/>
</dbReference>
<dbReference type="GO" id="GO:0003677">
    <property type="term" value="F:DNA binding"/>
    <property type="evidence" value="ECO:0007669"/>
    <property type="project" value="InterPro"/>
</dbReference>
<dbReference type="SUPFAM" id="SSF46785">
    <property type="entry name" value="Winged helix' DNA-binding domain"/>
    <property type="match status" value="1"/>
</dbReference>
<protein>
    <submittedName>
        <fullName evidence="3">ArsR family transcriptional regulator</fullName>
    </submittedName>
</protein>
<dbReference type="Proteomes" id="UP000053791">
    <property type="component" value="Unassembled WGS sequence"/>
</dbReference>
<dbReference type="Gene3D" id="3.40.50.2300">
    <property type="match status" value="1"/>
</dbReference>
<dbReference type="InterPro" id="IPR036388">
    <property type="entry name" value="WH-like_DNA-bd_sf"/>
</dbReference>
<dbReference type="GO" id="GO:0046685">
    <property type="term" value="P:response to arsenic-containing substance"/>
    <property type="evidence" value="ECO:0007669"/>
    <property type="project" value="UniProtKB-KW"/>
</dbReference>
<dbReference type="InterPro" id="IPR023485">
    <property type="entry name" value="Ptyr_pPase"/>
</dbReference>
<accession>A0A0X3TYG2</accession>
<dbReference type="SMART" id="SM00418">
    <property type="entry name" value="HTH_ARSR"/>
    <property type="match status" value="1"/>
</dbReference>
<name>A0A0X3TYG2_9RHOB</name>
<evidence type="ECO:0000256" key="1">
    <source>
        <dbReference type="ARBA" id="ARBA00022849"/>
    </source>
</evidence>
<organism evidence="3 4">
    <name type="scientific">Ruegeria marisrubri</name>
    <dbReference type="NCBI Taxonomy" id="1685379"/>
    <lineage>
        <taxon>Bacteria</taxon>
        <taxon>Pseudomonadati</taxon>
        <taxon>Pseudomonadota</taxon>
        <taxon>Alphaproteobacteria</taxon>
        <taxon>Rhodobacterales</taxon>
        <taxon>Roseobacteraceae</taxon>
        <taxon>Ruegeria</taxon>
    </lineage>
</organism>
<evidence type="ECO:0000259" key="2">
    <source>
        <dbReference type="PROSITE" id="PS50987"/>
    </source>
</evidence>
<dbReference type="GO" id="GO:0003700">
    <property type="term" value="F:DNA-binding transcription factor activity"/>
    <property type="evidence" value="ECO:0007669"/>
    <property type="project" value="InterPro"/>
</dbReference>
<dbReference type="InterPro" id="IPR011991">
    <property type="entry name" value="ArsR-like_HTH"/>
</dbReference>
<dbReference type="OrthoDB" id="9793058at2"/>
<keyword evidence="1" id="KW-0059">Arsenical resistance</keyword>
<sequence>MEQEILARLTTLGHPGRMAAFRLLARRYPDRVPAGEIAEALGLKANTLSAYLSALMQAGLVTQTRAGTSLRYRVRWDGVHEMTNFLLMDCCRGRPEICAAKPDSARSGAKAGRKWNVLFTCTGNSARSIFAEAILRHQTGDLFNVYSAGTRPQSELHPLTVKTLKAKGHDVSGLRAKHVSQFRGEDAPEMDFVFTVCDQAANEECPVWAGQPISAHWGVPDPAKATGTEAERRRAFEQAYDQLRRRITAFAALPVETLDRVALQARVDDISMMETTT</sequence>
<evidence type="ECO:0000313" key="3">
    <source>
        <dbReference type="EMBL" id="KUJ80672.1"/>
    </source>
</evidence>